<keyword evidence="6" id="KW-1185">Reference proteome</keyword>
<evidence type="ECO:0000256" key="2">
    <source>
        <dbReference type="ARBA" id="ARBA00023012"/>
    </source>
</evidence>
<dbReference type="InterPro" id="IPR001789">
    <property type="entry name" value="Sig_transdc_resp-reg_receiver"/>
</dbReference>
<dbReference type="Gene3D" id="3.40.50.2300">
    <property type="match status" value="1"/>
</dbReference>
<evidence type="ECO:0000256" key="3">
    <source>
        <dbReference type="PROSITE-ProRule" id="PRU00169"/>
    </source>
</evidence>
<evidence type="ECO:0000313" key="5">
    <source>
        <dbReference type="EMBL" id="QGM46050.1"/>
    </source>
</evidence>
<keyword evidence="1 3" id="KW-0597">Phosphoprotein</keyword>
<evidence type="ECO:0000259" key="4">
    <source>
        <dbReference type="PROSITE" id="PS50110"/>
    </source>
</evidence>
<dbReference type="InterPro" id="IPR011006">
    <property type="entry name" value="CheY-like_superfamily"/>
</dbReference>
<gene>
    <name evidence="5" type="ORF">H2LOC_010275</name>
</gene>
<reference evidence="5 6" key="1">
    <citation type="submission" date="2019-11" db="EMBL/GenBank/DDBJ databases">
        <title>The genome sequence of Methylocystis heyeri.</title>
        <authorList>
            <person name="Oshkin I.Y."/>
            <person name="Miroshnikov K."/>
            <person name="Dedysh S.N."/>
        </authorList>
    </citation>
    <scope>NUCLEOTIDE SEQUENCE [LARGE SCALE GENOMIC DNA]</scope>
    <source>
        <strain evidence="5 6">H2</strain>
    </source>
</reference>
<protein>
    <submittedName>
        <fullName evidence="5">Response regulator</fullName>
    </submittedName>
</protein>
<dbReference type="PROSITE" id="PS50110">
    <property type="entry name" value="RESPONSE_REGULATORY"/>
    <property type="match status" value="1"/>
</dbReference>
<dbReference type="AlphaFoldDB" id="A0A6B8KHU6"/>
<dbReference type="EMBL" id="CP046052">
    <property type="protein sequence ID" value="QGM46050.1"/>
    <property type="molecule type" value="Genomic_DNA"/>
</dbReference>
<evidence type="ECO:0000256" key="1">
    <source>
        <dbReference type="ARBA" id="ARBA00022553"/>
    </source>
</evidence>
<dbReference type="Proteomes" id="UP000309061">
    <property type="component" value="Chromosome"/>
</dbReference>
<evidence type="ECO:0000313" key="6">
    <source>
        <dbReference type="Proteomes" id="UP000309061"/>
    </source>
</evidence>
<feature type="domain" description="Response regulatory" evidence="4">
    <location>
        <begin position="5"/>
        <end position="115"/>
    </location>
</feature>
<dbReference type="OrthoDB" id="582170at2"/>
<feature type="modified residue" description="4-aspartylphosphate" evidence="3">
    <location>
        <position position="55"/>
    </location>
</feature>
<organism evidence="5 6">
    <name type="scientific">Methylocystis heyeri</name>
    <dbReference type="NCBI Taxonomy" id="391905"/>
    <lineage>
        <taxon>Bacteria</taxon>
        <taxon>Pseudomonadati</taxon>
        <taxon>Pseudomonadota</taxon>
        <taxon>Alphaproteobacteria</taxon>
        <taxon>Hyphomicrobiales</taxon>
        <taxon>Methylocystaceae</taxon>
        <taxon>Methylocystis</taxon>
    </lineage>
</organism>
<proteinExistence type="predicted"/>
<sequence>MKGLRILLVEDNHMLGELLAEMLETMGHEVCGIERTEADAVAAAFHCKPELMIVDSSLRVGSGISAVDQICDVGFIPHFFVSGDISRIKASRPAAVAVQKPFCEVDLIYAIQRVLERSAT</sequence>
<dbReference type="SMART" id="SM00448">
    <property type="entry name" value="REC"/>
    <property type="match status" value="1"/>
</dbReference>
<name>A0A6B8KHU6_9HYPH</name>
<dbReference type="InterPro" id="IPR050595">
    <property type="entry name" value="Bact_response_regulator"/>
</dbReference>
<dbReference type="PANTHER" id="PTHR44591">
    <property type="entry name" value="STRESS RESPONSE REGULATOR PROTEIN 1"/>
    <property type="match status" value="1"/>
</dbReference>
<accession>A0A6B8KHU6</accession>
<dbReference type="SUPFAM" id="SSF52172">
    <property type="entry name" value="CheY-like"/>
    <property type="match status" value="1"/>
</dbReference>
<keyword evidence="2" id="KW-0902">Two-component regulatory system</keyword>
<dbReference type="PANTHER" id="PTHR44591:SF14">
    <property type="entry name" value="PROTEIN PILG"/>
    <property type="match status" value="1"/>
</dbReference>
<dbReference type="GO" id="GO:0000160">
    <property type="term" value="P:phosphorelay signal transduction system"/>
    <property type="evidence" value="ECO:0007669"/>
    <property type="project" value="UniProtKB-KW"/>
</dbReference>
<dbReference type="KEGG" id="mhey:H2LOC_010275"/>